<keyword evidence="7" id="KW-0963">Cytoplasm</keyword>
<dbReference type="AlphaFoldDB" id="A0A3S0ZWE9"/>
<evidence type="ECO:0000256" key="4">
    <source>
        <dbReference type="ARBA" id="ARBA00006451"/>
    </source>
</evidence>
<dbReference type="EMBL" id="RQTK01000104">
    <property type="protein sequence ID" value="RUS87651.1"/>
    <property type="molecule type" value="Genomic_DNA"/>
</dbReference>
<dbReference type="InterPro" id="IPR058865">
    <property type="entry name" value="GDPGP1_C"/>
</dbReference>
<dbReference type="InterPro" id="IPR058866">
    <property type="entry name" value="GDPGP1_N"/>
</dbReference>
<feature type="domain" description="GDPGP1-like N-terminal" evidence="14">
    <location>
        <begin position="39"/>
        <end position="223"/>
    </location>
</feature>
<evidence type="ECO:0000256" key="3">
    <source>
        <dbReference type="ARBA" id="ARBA00004496"/>
    </source>
</evidence>
<gene>
    <name evidence="15" type="ORF">EGW08_004574</name>
</gene>
<evidence type="ECO:0000313" key="16">
    <source>
        <dbReference type="Proteomes" id="UP000271974"/>
    </source>
</evidence>
<evidence type="ECO:0000259" key="14">
    <source>
        <dbReference type="Pfam" id="PF26217"/>
    </source>
</evidence>
<accession>A0A3S0ZWE9</accession>
<dbReference type="Pfam" id="PF26217">
    <property type="entry name" value="GDPGP1_N"/>
    <property type="match status" value="1"/>
</dbReference>
<name>A0A3S0ZWE9_ELYCH</name>
<keyword evidence="8" id="KW-0344">Guanine-nucleotide releasing factor</keyword>
<dbReference type="GO" id="GO:0016787">
    <property type="term" value="F:hydrolase activity"/>
    <property type="evidence" value="ECO:0007669"/>
    <property type="project" value="UniProtKB-KW"/>
</dbReference>
<dbReference type="Pfam" id="PF26216">
    <property type="entry name" value="GDPGP1_C"/>
    <property type="match status" value="1"/>
</dbReference>
<evidence type="ECO:0000256" key="6">
    <source>
        <dbReference type="ARBA" id="ARBA00018857"/>
    </source>
</evidence>
<keyword evidence="12" id="KW-0378">Hydrolase</keyword>
<protein>
    <recommendedName>
        <fullName evidence="6">GDP-D-glucose phosphorylase 1</fullName>
        <ecNumber evidence="5">2.7.7.78</ecNumber>
    </recommendedName>
</protein>
<keyword evidence="11" id="KW-0547">Nucleotide-binding</keyword>
<evidence type="ECO:0000256" key="8">
    <source>
        <dbReference type="ARBA" id="ARBA00022658"/>
    </source>
</evidence>
<evidence type="ECO:0000256" key="10">
    <source>
        <dbReference type="ARBA" id="ARBA00022695"/>
    </source>
</evidence>
<dbReference type="EC" id="2.7.7.78" evidence="5"/>
<evidence type="ECO:0000313" key="15">
    <source>
        <dbReference type="EMBL" id="RUS87651.1"/>
    </source>
</evidence>
<dbReference type="PANTHER" id="PTHR20884:SF8">
    <property type="entry name" value="GDP-D-GLUCOSE PHOSPHORYLASE 1"/>
    <property type="match status" value="1"/>
</dbReference>
<organism evidence="15 16">
    <name type="scientific">Elysia chlorotica</name>
    <name type="common">Eastern emerald elysia</name>
    <name type="synonym">Sea slug</name>
    <dbReference type="NCBI Taxonomy" id="188477"/>
    <lineage>
        <taxon>Eukaryota</taxon>
        <taxon>Metazoa</taxon>
        <taxon>Spiralia</taxon>
        <taxon>Lophotrochozoa</taxon>
        <taxon>Mollusca</taxon>
        <taxon>Gastropoda</taxon>
        <taxon>Heterobranchia</taxon>
        <taxon>Euthyneura</taxon>
        <taxon>Panpulmonata</taxon>
        <taxon>Sacoglossa</taxon>
        <taxon>Placobranchoidea</taxon>
        <taxon>Plakobranchidae</taxon>
        <taxon>Elysia</taxon>
    </lineage>
</organism>
<comment type="subcellular location">
    <subcellularLocation>
        <location evidence="3">Cytoplasm</location>
    </subcellularLocation>
</comment>
<evidence type="ECO:0000256" key="2">
    <source>
        <dbReference type="ARBA" id="ARBA00003049"/>
    </source>
</evidence>
<proteinExistence type="inferred from homology"/>
<dbReference type="GO" id="GO:0005737">
    <property type="term" value="C:cytoplasm"/>
    <property type="evidence" value="ECO:0007669"/>
    <property type="project" value="UniProtKB-SubCell"/>
</dbReference>
<keyword evidence="16" id="KW-1185">Reference proteome</keyword>
<dbReference type="Gene3D" id="3.30.428.10">
    <property type="entry name" value="HIT-like"/>
    <property type="match status" value="1"/>
</dbReference>
<evidence type="ECO:0000256" key="9">
    <source>
        <dbReference type="ARBA" id="ARBA00022679"/>
    </source>
</evidence>
<dbReference type="STRING" id="188477.A0A3S0ZWE9"/>
<comment type="function">
    <text evidence="2">Specific and highly efficient GDP-D-glucose phosphorylase regulating the levels of GDP-D-glucose in cells.</text>
</comment>
<dbReference type="GO" id="GO:0080048">
    <property type="term" value="F:GDP-D-glucose phosphorylase activity"/>
    <property type="evidence" value="ECO:0007669"/>
    <property type="project" value="UniProtKB-EC"/>
</dbReference>
<evidence type="ECO:0000256" key="1">
    <source>
        <dbReference type="ARBA" id="ARBA00000063"/>
    </source>
</evidence>
<evidence type="ECO:0000256" key="11">
    <source>
        <dbReference type="ARBA" id="ARBA00022741"/>
    </source>
</evidence>
<dbReference type="PANTHER" id="PTHR20884">
    <property type="entry name" value="GDP-D-GLUCOSE PHOSPHORYLASE 1"/>
    <property type="match status" value="1"/>
</dbReference>
<reference evidence="15 16" key="1">
    <citation type="submission" date="2019-01" db="EMBL/GenBank/DDBJ databases">
        <title>A draft genome assembly of the solar-powered sea slug Elysia chlorotica.</title>
        <authorList>
            <person name="Cai H."/>
            <person name="Li Q."/>
            <person name="Fang X."/>
            <person name="Li J."/>
            <person name="Curtis N.E."/>
            <person name="Altenburger A."/>
            <person name="Shibata T."/>
            <person name="Feng M."/>
            <person name="Maeda T."/>
            <person name="Schwartz J.A."/>
            <person name="Shigenobu S."/>
            <person name="Lundholm N."/>
            <person name="Nishiyama T."/>
            <person name="Yang H."/>
            <person name="Hasebe M."/>
            <person name="Li S."/>
            <person name="Pierce S.K."/>
            <person name="Wang J."/>
        </authorList>
    </citation>
    <scope>NUCLEOTIDE SEQUENCE [LARGE SCALE GENOMIC DNA]</scope>
    <source>
        <strain evidence="15">EC2010</strain>
        <tissue evidence="15">Whole organism of an adult</tissue>
    </source>
</reference>
<comment type="caution">
    <text evidence="15">The sequence shown here is derived from an EMBL/GenBank/DDBJ whole genome shotgun (WGS) entry which is preliminary data.</text>
</comment>
<sequence>MATENKDAEEVETYDYTEEEFIPHVTPWEKDGSKSQVSKFDKAVFERWDRAMANGVFRYNIDHIVTRIIPGSKQYVAQLNTLRATERRKPQVITSVYQPFNPKSFNFTWVKSKEVIFNIRKVHSPSANGDCNGEAAGETARNGFASKDEEDVRHCLVVNVSPMEYGHCLLLPEVDMQRPQVLTQRALEVAIETMLLSKHRGFRLGFNSLCAFASVNHLHFHAYYLDYELIVDHCPVEHLGGKYYEFTALPCPGFCLQLHGSTVKQLAQEAFKLSSYFHKADIAHNVYINRGLIFGEQRGSELTTIRLFIWPRKKYIGKKSSDEFNVACIELGGHLPIKDEFETVNMACVELAGHENFKEADGYYKFTEEDVDAIVDAANLRKEEYERIKKEVIRMGLESATHDDDEDDTPRS</sequence>
<dbReference type="OrthoDB" id="417175at2759"/>
<dbReference type="Proteomes" id="UP000271974">
    <property type="component" value="Unassembled WGS sequence"/>
</dbReference>
<dbReference type="GO" id="GO:0005085">
    <property type="term" value="F:guanyl-nucleotide exchange factor activity"/>
    <property type="evidence" value="ECO:0007669"/>
    <property type="project" value="UniProtKB-KW"/>
</dbReference>
<dbReference type="GO" id="GO:0006006">
    <property type="term" value="P:glucose metabolic process"/>
    <property type="evidence" value="ECO:0007669"/>
    <property type="project" value="TreeGrafter"/>
</dbReference>
<evidence type="ECO:0000256" key="7">
    <source>
        <dbReference type="ARBA" id="ARBA00022490"/>
    </source>
</evidence>
<dbReference type="InterPro" id="IPR036265">
    <property type="entry name" value="HIT-like_sf"/>
</dbReference>
<evidence type="ECO:0000256" key="5">
    <source>
        <dbReference type="ARBA" id="ARBA00012507"/>
    </source>
</evidence>
<dbReference type="GO" id="GO:0000166">
    <property type="term" value="F:nucleotide binding"/>
    <property type="evidence" value="ECO:0007669"/>
    <property type="project" value="UniProtKB-KW"/>
</dbReference>
<comment type="similarity">
    <text evidence="4">Belongs to the GDPGP1 family.</text>
</comment>
<evidence type="ECO:0000259" key="13">
    <source>
        <dbReference type="Pfam" id="PF26216"/>
    </source>
</evidence>
<keyword evidence="9" id="KW-0808">Transferase</keyword>
<evidence type="ECO:0000256" key="12">
    <source>
        <dbReference type="ARBA" id="ARBA00022801"/>
    </source>
</evidence>
<dbReference type="InterPro" id="IPR026506">
    <property type="entry name" value="GDPGP"/>
</dbReference>
<keyword evidence="10" id="KW-0548">Nucleotidyltransferase</keyword>
<comment type="catalytic activity">
    <reaction evidence="1">
        <text>GDP-alpha-D-glucose + phosphate = alpha-D-glucose 1-phosphate + GDP + H(+)</text>
        <dbReference type="Rhea" id="RHEA:30387"/>
        <dbReference type="ChEBI" id="CHEBI:15378"/>
        <dbReference type="ChEBI" id="CHEBI:43474"/>
        <dbReference type="ChEBI" id="CHEBI:58189"/>
        <dbReference type="ChEBI" id="CHEBI:58601"/>
        <dbReference type="ChEBI" id="CHEBI:62230"/>
        <dbReference type="EC" id="2.7.7.78"/>
    </reaction>
</comment>
<feature type="domain" description="GDPGP1-like C-terminal" evidence="13">
    <location>
        <begin position="242"/>
        <end position="340"/>
    </location>
</feature>
<dbReference type="SUPFAM" id="SSF54197">
    <property type="entry name" value="HIT-like"/>
    <property type="match status" value="1"/>
</dbReference>